<dbReference type="AlphaFoldDB" id="A0A645H822"/>
<comment type="caution">
    <text evidence="1">The sequence shown here is derived from an EMBL/GenBank/DDBJ whole genome shotgun (WGS) entry which is preliminary data.</text>
</comment>
<organism evidence="1">
    <name type="scientific">bioreactor metagenome</name>
    <dbReference type="NCBI Taxonomy" id="1076179"/>
    <lineage>
        <taxon>unclassified sequences</taxon>
        <taxon>metagenomes</taxon>
        <taxon>ecological metagenomes</taxon>
    </lineage>
</organism>
<evidence type="ECO:0000313" key="1">
    <source>
        <dbReference type="EMBL" id="MPN34656.1"/>
    </source>
</evidence>
<gene>
    <name evidence="1" type="ORF">SDC9_182150</name>
</gene>
<evidence type="ECO:0008006" key="2">
    <source>
        <dbReference type="Google" id="ProtNLM"/>
    </source>
</evidence>
<protein>
    <recommendedName>
        <fullName evidence="2">TonB-dependent receptor SusC</fullName>
    </recommendedName>
</protein>
<dbReference type="EMBL" id="VSSQ01087809">
    <property type="protein sequence ID" value="MPN34656.1"/>
    <property type="molecule type" value="Genomic_DNA"/>
</dbReference>
<proteinExistence type="predicted"/>
<sequence>MGQGNAKIGRLQYIDTNNDGKITGADRVFLGSYIPKVQTGLTLSAEWKNIDFNSVFSGVFGRRQHSPMSFQNRFPNRNASRKWYDNRWTSGADPAGKYPAMIQAESYEEMTDLMTSNTSFVKLKSLTLGYRHQFEAVAARIFLSGENLLTFTTKEFDGFDPENGNAVGHYTNWGGDYPTARILLVGLSLSF</sequence>
<accession>A0A645H822</accession>
<name>A0A645H822_9ZZZZ</name>
<reference evidence="1" key="1">
    <citation type="submission" date="2019-08" db="EMBL/GenBank/DDBJ databases">
        <authorList>
            <person name="Kucharzyk K."/>
            <person name="Murdoch R.W."/>
            <person name="Higgins S."/>
            <person name="Loffler F."/>
        </authorList>
    </citation>
    <scope>NUCLEOTIDE SEQUENCE</scope>
</reference>